<keyword evidence="2" id="KW-1185">Reference proteome</keyword>
<name>A0A7R8A016_ASPKA</name>
<dbReference type="KEGG" id="aluc:AKAW2_50218A"/>
<dbReference type="RefSeq" id="XP_041543639.1">
    <property type="nucleotide sequence ID" value="XM_041690011.1"/>
</dbReference>
<reference evidence="1" key="2">
    <citation type="submission" date="2021-02" db="EMBL/GenBank/DDBJ databases">
        <title>Aspergillus luchuensis mut. kawachii IFO 4304 genome sequence.</title>
        <authorList>
            <person name="Mori K."/>
            <person name="Kadooka C."/>
            <person name="Goto M."/>
            <person name="Futagami T."/>
        </authorList>
    </citation>
    <scope>NUCLEOTIDE SEQUENCE</scope>
    <source>
        <strain evidence="1">IFO 4308</strain>
    </source>
</reference>
<dbReference type="GeneID" id="64961198"/>
<organism evidence="1 2">
    <name type="scientific">Aspergillus kawachii</name>
    <name type="common">White koji mold</name>
    <name type="synonym">Aspergillus awamori var. kawachi</name>
    <dbReference type="NCBI Taxonomy" id="1069201"/>
    <lineage>
        <taxon>Eukaryota</taxon>
        <taxon>Fungi</taxon>
        <taxon>Dikarya</taxon>
        <taxon>Ascomycota</taxon>
        <taxon>Pezizomycotina</taxon>
        <taxon>Eurotiomycetes</taxon>
        <taxon>Eurotiomycetidae</taxon>
        <taxon>Eurotiales</taxon>
        <taxon>Aspergillaceae</taxon>
        <taxon>Aspergillus</taxon>
        <taxon>Aspergillus subgen. Circumdati</taxon>
    </lineage>
</organism>
<proteinExistence type="predicted"/>
<dbReference type="EMBL" id="AP024429">
    <property type="protein sequence ID" value="BCR99876.1"/>
    <property type="molecule type" value="Genomic_DNA"/>
</dbReference>
<sequence length="80" mass="8780">MVLRGWLAHLAQIAPRICGENSSRDLEFSCLGDPGSSKRSTAPKPPVPISGLQCHYIIPLSPCTWLFSTILLGLFCERLL</sequence>
<protein>
    <submittedName>
        <fullName evidence="1">Uncharacterized protein</fullName>
    </submittedName>
</protein>
<dbReference type="Proteomes" id="UP000661280">
    <property type="component" value="Chromosome 5"/>
</dbReference>
<gene>
    <name evidence="1" type="ORF">AKAW2_50218A</name>
</gene>
<accession>A0A7R8A016</accession>
<reference evidence="1" key="1">
    <citation type="submission" date="2021-01" db="EMBL/GenBank/DDBJ databases">
        <authorList>
            <consortium name="Aspergillus luchuensis mut. kawachii IFO 4304 genome sequencing consortium"/>
            <person name="Kazuki M."/>
            <person name="Futagami T."/>
        </authorList>
    </citation>
    <scope>NUCLEOTIDE SEQUENCE</scope>
    <source>
        <strain evidence="1">IFO 4308</strain>
    </source>
</reference>
<evidence type="ECO:0000313" key="2">
    <source>
        <dbReference type="Proteomes" id="UP000661280"/>
    </source>
</evidence>
<dbReference type="AlphaFoldDB" id="A0A7R8A016"/>
<evidence type="ECO:0000313" key="1">
    <source>
        <dbReference type="EMBL" id="BCR99876.1"/>
    </source>
</evidence>